<feature type="region of interest" description="Disordered" evidence="1">
    <location>
        <begin position="541"/>
        <end position="625"/>
    </location>
</feature>
<evidence type="ECO:0000259" key="2">
    <source>
        <dbReference type="PROSITE" id="PS50882"/>
    </source>
</evidence>
<feature type="domain" description="YTH" evidence="2">
    <location>
        <begin position="474"/>
        <end position="608"/>
    </location>
</feature>
<accession>A0AAJ8MXH0</accession>
<gene>
    <name evidence="3" type="ORF">CI109_103155</name>
</gene>
<proteinExistence type="predicted"/>
<dbReference type="GO" id="GO:0005654">
    <property type="term" value="C:nucleoplasm"/>
    <property type="evidence" value="ECO:0007669"/>
    <property type="project" value="TreeGrafter"/>
</dbReference>
<dbReference type="Proteomes" id="UP000322225">
    <property type="component" value="Chromosome 5"/>
</dbReference>
<dbReference type="CDD" id="cd21134">
    <property type="entry name" value="YTH"/>
    <property type="match status" value="1"/>
</dbReference>
<dbReference type="GO" id="GO:0000398">
    <property type="term" value="P:mRNA splicing, via spliceosome"/>
    <property type="evidence" value="ECO:0007669"/>
    <property type="project" value="TreeGrafter"/>
</dbReference>
<dbReference type="InterPro" id="IPR007275">
    <property type="entry name" value="YTH_domain"/>
</dbReference>
<feature type="compositionally biased region" description="Basic and acidic residues" evidence="1">
    <location>
        <begin position="602"/>
        <end position="616"/>
    </location>
</feature>
<dbReference type="RefSeq" id="XP_065823322.1">
    <property type="nucleotide sequence ID" value="XM_065967250.1"/>
</dbReference>
<sequence>MDSSVGSRPPPHHPPPSRSHPIPPSETSRAPPHSLSNPQPQSTWNADDRRASEGNLTSGVEFGQTSQTRTPNTQPDHDQPKMDVAQQMQNLQIDQSSYQYEYSPLPPQSELPYQPYAQTYNPYPQQHYRPPYQPYAPYHSFRDPGPWRPQRSGQPSPISPSNPTHNQSFGLWATPPMSPAIAPSPFQVQHSRHGSFDEYGNVQGSRPYYGSGQGGQAPGYPGPPSAWTTPTMPSPFQFYTPFQQQHPAMEPSRPPSDWTGSPVAPPLRKTTRMSWSGPSRPVRDVSPDKERERKAYHPQPPSRRSDWVIPSNTSHEELWRYFNMTTPLIGTEADAEPWRGPSSIFLISRSSCAFVNLSSQADLDRAVKYFNGRPLRPWDPRCPRMVCRVRRKDDDLRAGVGAQRGTGLHREWVKDQEQKVPRQTSTASTSSSSSVPPSPAVLEHPPEGEGRRRESIIGNEGKHKSSSSFASTNSSFLAKHFPRRAELEDSVKTGTWRTQQHNEPVLDQAYRTSQDVFLIFGANRAGEFFGYAKMIEPIDKERAKRPHWSSSSAPRKSDSEVPTRPAFFLSPSQARIADSSPGEITPYEETSSGHAAGFRMTDPSDVRNRGADDKSVHSAPDAYRAQTLDPKALQTDYFPPVPISAVQAGEGDVHRQESLGTSSRPQENDGHGVLRKDTILTPEEKAVRESEEARDEFAEDHTGHTFQIEWIKVAPLPFNRTRHLRNPWNTDREVKVSRDGTEVEPNVGSQLMAEWDKEEVVPRFELKSPGYPY</sequence>
<dbReference type="PANTHER" id="PTHR12357">
    <property type="entry name" value="YTH YT521-B HOMOLOGY DOMAIN-CONTAINING"/>
    <property type="match status" value="1"/>
</dbReference>
<dbReference type="GeneID" id="43585647"/>
<feature type="compositionally biased region" description="Polar residues" evidence="1">
    <location>
        <begin position="34"/>
        <end position="45"/>
    </location>
</feature>
<feature type="compositionally biased region" description="Basic and acidic residues" evidence="1">
    <location>
        <begin position="666"/>
        <end position="677"/>
    </location>
</feature>
<reference evidence="3" key="2">
    <citation type="submission" date="2024-01" db="EMBL/GenBank/DDBJ databases">
        <title>Comparative genomics of Cryptococcus and Kwoniella reveals pathogenesis evolution and contrasting modes of karyotype evolution via chromosome fusion or intercentromeric recombination.</title>
        <authorList>
            <person name="Coelho M.A."/>
            <person name="David-Palma M."/>
            <person name="Shea T."/>
            <person name="Bowers K."/>
            <person name="McGinley-Smith S."/>
            <person name="Mohammad A.W."/>
            <person name="Gnirke A."/>
            <person name="Yurkov A.M."/>
            <person name="Nowrousian M."/>
            <person name="Sun S."/>
            <person name="Cuomo C.A."/>
            <person name="Heitman J."/>
        </authorList>
    </citation>
    <scope>NUCLEOTIDE SEQUENCE</scope>
    <source>
        <strain evidence="3">CBS 12478</strain>
    </source>
</reference>
<feature type="compositionally biased region" description="Low complexity" evidence="1">
    <location>
        <begin position="424"/>
        <end position="435"/>
    </location>
</feature>
<dbReference type="KEGG" id="ksn:43585647"/>
<dbReference type="GO" id="GO:1990247">
    <property type="term" value="F:N6-methyladenosine-containing RNA reader activity"/>
    <property type="evidence" value="ECO:0007669"/>
    <property type="project" value="TreeGrafter"/>
</dbReference>
<feature type="compositionally biased region" description="Low complexity" evidence="1">
    <location>
        <begin position="120"/>
        <end position="138"/>
    </location>
</feature>
<dbReference type="AlphaFoldDB" id="A0AAJ8MXH0"/>
<dbReference type="GO" id="GO:0003729">
    <property type="term" value="F:mRNA binding"/>
    <property type="evidence" value="ECO:0007669"/>
    <property type="project" value="TreeGrafter"/>
</dbReference>
<feature type="region of interest" description="Disordered" evidence="1">
    <location>
        <begin position="1"/>
        <end position="232"/>
    </location>
</feature>
<dbReference type="Pfam" id="PF04146">
    <property type="entry name" value="YTH"/>
    <property type="match status" value="1"/>
</dbReference>
<dbReference type="PANTHER" id="PTHR12357:SF3">
    <property type="entry name" value="YTH DOMAIN-CONTAINING PROTEIN 1"/>
    <property type="match status" value="1"/>
</dbReference>
<dbReference type="PROSITE" id="PS50882">
    <property type="entry name" value="YTH"/>
    <property type="match status" value="2"/>
</dbReference>
<feature type="compositionally biased region" description="Basic and acidic residues" evidence="1">
    <location>
        <begin position="408"/>
        <end position="420"/>
    </location>
</feature>
<reference evidence="3" key="1">
    <citation type="submission" date="2017-08" db="EMBL/GenBank/DDBJ databases">
        <authorList>
            <person name="Cuomo C."/>
            <person name="Billmyre B."/>
            <person name="Heitman J."/>
        </authorList>
    </citation>
    <scope>NUCLEOTIDE SEQUENCE</scope>
    <source>
        <strain evidence="3">CBS 12478</strain>
    </source>
</reference>
<dbReference type="GO" id="GO:0000381">
    <property type="term" value="P:regulation of alternative mRNA splicing, via spliceosome"/>
    <property type="evidence" value="ECO:0007669"/>
    <property type="project" value="TreeGrafter"/>
</dbReference>
<feature type="domain" description="YTH" evidence="2">
    <location>
        <begin position="601"/>
        <end position="755"/>
    </location>
</feature>
<dbReference type="EMBL" id="CP144055">
    <property type="protein sequence ID" value="WWD18701.1"/>
    <property type="molecule type" value="Genomic_DNA"/>
</dbReference>
<feature type="compositionally biased region" description="Polar residues" evidence="1">
    <location>
        <begin position="86"/>
        <end position="100"/>
    </location>
</feature>
<name>A0AAJ8MXH0_9TREE</name>
<feature type="compositionally biased region" description="Pro residues" evidence="1">
    <location>
        <begin position="8"/>
        <end position="24"/>
    </location>
</feature>
<evidence type="ECO:0000256" key="1">
    <source>
        <dbReference type="SAM" id="MobiDB-lite"/>
    </source>
</evidence>
<feature type="compositionally biased region" description="Polar residues" evidence="1">
    <location>
        <begin position="54"/>
        <end position="74"/>
    </location>
</feature>
<evidence type="ECO:0000313" key="4">
    <source>
        <dbReference type="Proteomes" id="UP000322225"/>
    </source>
</evidence>
<feature type="compositionally biased region" description="Polar residues" evidence="1">
    <location>
        <begin position="151"/>
        <end position="169"/>
    </location>
</feature>
<organism evidence="3 4">
    <name type="scientific">Kwoniella shandongensis</name>
    <dbReference type="NCBI Taxonomy" id="1734106"/>
    <lineage>
        <taxon>Eukaryota</taxon>
        <taxon>Fungi</taxon>
        <taxon>Dikarya</taxon>
        <taxon>Basidiomycota</taxon>
        <taxon>Agaricomycotina</taxon>
        <taxon>Tremellomycetes</taxon>
        <taxon>Tremellales</taxon>
        <taxon>Cryptococcaceae</taxon>
        <taxon>Kwoniella</taxon>
    </lineage>
</organism>
<feature type="region of interest" description="Disordered" evidence="1">
    <location>
        <begin position="398"/>
        <end position="453"/>
    </location>
</feature>
<keyword evidence="4" id="KW-1185">Reference proteome</keyword>
<dbReference type="Gene3D" id="3.10.590.10">
    <property type="entry name" value="ph1033 like domains"/>
    <property type="match status" value="2"/>
</dbReference>
<feature type="compositionally biased region" description="Basic and acidic residues" evidence="1">
    <location>
        <begin position="281"/>
        <end position="295"/>
    </location>
</feature>
<feature type="compositionally biased region" description="Basic and acidic residues" evidence="1">
    <location>
        <begin position="444"/>
        <end position="453"/>
    </location>
</feature>
<evidence type="ECO:0000313" key="3">
    <source>
        <dbReference type="EMBL" id="WWD18701.1"/>
    </source>
</evidence>
<feature type="region of interest" description="Disordered" evidence="1">
    <location>
        <begin position="244"/>
        <end position="309"/>
    </location>
</feature>
<dbReference type="InterPro" id="IPR045168">
    <property type="entry name" value="YTH_prot"/>
</dbReference>
<feature type="region of interest" description="Disordered" evidence="1">
    <location>
        <begin position="650"/>
        <end position="677"/>
    </location>
</feature>
<protein>
    <recommendedName>
        <fullName evidence="2">YTH domain-containing protein</fullName>
    </recommendedName>
</protein>
<dbReference type="CDD" id="cd00590">
    <property type="entry name" value="RRM_SF"/>
    <property type="match status" value="1"/>
</dbReference>